<dbReference type="InterPro" id="IPR027417">
    <property type="entry name" value="P-loop_NTPase"/>
</dbReference>
<evidence type="ECO:0000256" key="2">
    <source>
        <dbReference type="ARBA" id="ARBA00022692"/>
    </source>
</evidence>
<dbReference type="Proteomes" id="UP000741013">
    <property type="component" value="Unassembled WGS sequence"/>
</dbReference>
<sequence length="616" mass="65423">MSGGELRRSISGVLTAVGIAGRAAPWVLTGHVLSSVLAGAVPVVAAWLTKLVLDRVSGAGTRSGELIALACALAAAGVVAVLTSGAVRYLAGELGRRVNLLARDRLYTATERMRGLTQLERPSFRDRLRLAQQHSQTGPTLIVDAAVGGAQSALTLAGFLGSLATLSPMVTAVAMVAAIPALLAEVQLSRRRAAMLSGISPTERRDFFYTDLMTSLDAAKETRLLGLGPLFRARMLTELSKANSRRRGVDRREFGTQALLGLLAAVVTGGGLIWAVAAAGRGELTVGDIAVFAAAVAGVQTALAALVGRVGTAHGALLLFEHYREVTGAEPDLPEPACPRPVPTLRSGIEFRDVWFRYGEDQPWVLRGVDLHIPFGGSLALVGHNGAGKSTLVKLLCRFYDPTRGAVLWDGIDLRDLPVAEFRRHLGAVFQDFMRYELTASENIALGDVDGARELAPEVAPRTREAARRAGIHDTLAGLPRGYDTMLSRMFVDEKDKASPDTGVLLSGGQWQRLALARCFLRDRRDLLILDEPTSGLDAEAEHEIHTGLAEHRAGRTSVLISHRLGAVRDAGKIAVLAGGRVAEVGSHDELLAADGVYARLFRLQASGYAPAGEPA</sequence>
<keyword evidence="3" id="KW-0547">Nucleotide-binding</keyword>
<dbReference type="InterPro" id="IPR011527">
    <property type="entry name" value="ABC1_TM_dom"/>
</dbReference>
<evidence type="ECO:0000313" key="11">
    <source>
        <dbReference type="Proteomes" id="UP000741013"/>
    </source>
</evidence>
<proteinExistence type="predicted"/>
<comment type="caution">
    <text evidence="10">The sequence shown here is derived from an EMBL/GenBank/DDBJ whole genome shotgun (WGS) entry which is preliminary data.</text>
</comment>
<evidence type="ECO:0000256" key="6">
    <source>
        <dbReference type="ARBA" id="ARBA00023136"/>
    </source>
</evidence>
<dbReference type="PROSITE" id="PS00211">
    <property type="entry name" value="ABC_TRANSPORTER_1"/>
    <property type="match status" value="1"/>
</dbReference>
<evidence type="ECO:0000256" key="7">
    <source>
        <dbReference type="SAM" id="Phobius"/>
    </source>
</evidence>
<feature type="transmembrane region" description="Helical" evidence="7">
    <location>
        <begin position="159"/>
        <end position="183"/>
    </location>
</feature>
<feature type="transmembrane region" description="Helical" evidence="7">
    <location>
        <begin position="65"/>
        <end position="91"/>
    </location>
</feature>
<dbReference type="InterPro" id="IPR003439">
    <property type="entry name" value="ABC_transporter-like_ATP-bd"/>
</dbReference>
<evidence type="ECO:0000256" key="4">
    <source>
        <dbReference type="ARBA" id="ARBA00022840"/>
    </source>
</evidence>
<dbReference type="PROSITE" id="PS50893">
    <property type="entry name" value="ABC_TRANSPORTER_2"/>
    <property type="match status" value="1"/>
</dbReference>
<dbReference type="InterPro" id="IPR017871">
    <property type="entry name" value="ABC_transporter-like_CS"/>
</dbReference>
<keyword evidence="11" id="KW-1185">Reference proteome</keyword>
<feature type="transmembrane region" description="Helical" evidence="7">
    <location>
        <begin position="33"/>
        <end position="53"/>
    </location>
</feature>
<evidence type="ECO:0000256" key="5">
    <source>
        <dbReference type="ARBA" id="ARBA00022989"/>
    </source>
</evidence>
<evidence type="ECO:0000259" key="9">
    <source>
        <dbReference type="PROSITE" id="PS50929"/>
    </source>
</evidence>
<feature type="domain" description="ABC transporter" evidence="8">
    <location>
        <begin position="349"/>
        <end position="604"/>
    </location>
</feature>
<comment type="subcellular location">
    <subcellularLocation>
        <location evidence="1">Cell membrane</location>
        <topology evidence="1">Multi-pass membrane protein</topology>
    </subcellularLocation>
</comment>
<keyword evidence="2 7" id="KW-0812">Transmembrane</keyword>
<name>A0ABS4PTP2_9PSEU</name>
<organism evidence="10 11">
    <name type="scientific">Amycolatopsis magusensis</name>
    <dbReference type="NCBI Taxonomy" id="882444"/>
    <lineage>
        <taxon>Bacteria</taxon>
        <taxon>Bacillati</taxon>
        <taxon>Actinomycetota</taxon>
        <taxon>Actinomycetes</taxon>
        <taxon>Pseudonocardiales</taxon>
        <taxon>Pseudonocardiaceae</taxon>
        <taxon>Amycolatopsis</taxon>
    </lineage>
</organism>
<evidence type="ECO:0000313" key="10">
    <source>
        <dbReference type="EMBL" id="MBP2182794.1"/>
    </source>
</evidence>
<dbReference type="PANTHER" id="PTHR43394">
    <property type="entry name" value="ATP-DEPENDENT PERMEASE MDL1, MITOCHONDRIAL"/>
    <property type="match status" value="1"/>
</dbReference>
<dbReference type="PANTHER" id="PTHR43394:SF1">
    <property type="entry name" value="ATP-BINDING CASSETTE SUB-FAMILY B MEMBER 10, MITOCHONDRIAL"/>
    <property type="match status" value="1"/>
</dbReference>
<keyword evidence="6 7" id="KW-0472">Membrane</keyword>
<feature type="transmembrane region" description="Helical" evidence="7">
    <location>
        <begin position="254"/>
        <end position="277"/>
    </location>
</feature>
<reference evidence="10 11" key="1">
    <citation type="submission" date="2021-03" db="EMBL/GenBank/DDBJ databases">
        <title>Sequencing the genomes of 1000 actinobacteria strains.</title>
        <authorList>
            <person name="Klenk H.-P."/>
        </authorList>
    </citation>
    <scope>NUCLEOTIDE SEQUENCE [LARGE SCALE GENOMIC DNA]</scope>
    <source>
        <strain evidence="10 11">DSM 45510</strain>
    </source>
</reference>
<evidence type="ECO:0000256" key="1">
    <source>
        <dbReference type="ARBA" id="ARBA00004651"/>
    </source>
</evidence>
<dbReference type="PROSITE" id="PS50929">
    <property type="entry name" value="ABC_TM1F"/>
    <property type="match status" value="1"/>
</dbReference>
<feature type="transmembrane region" description="Helical" evidence="7">
    <location>
        <begin position="289"/>
        <end position="308"/>
    </location>
</feature>
<dbReference type="GO" id="GO:0005524">
    <property type="term" value="F:ATP binding"/>
    <property type="evidence" value="ECO:0007669"/>
    <property type="project" value="UniProtKB-KW"/>
</dbReference>
<evidence type="ECO:0000256" key="3">
    <source>
        <dbReference type="ARBA" id="ARBA00022741"/>
    </source>
</evidence>
<dbReference type="Gene3D" id="3.40.50.300">
    <property type="entry name" value="P-loop containing nucleotide triphosphate hydrolases"/>
    <property type="match status" value="1"/>
</dbReference>
<keyword evidence="5 7" id="KW-1133">Transmembrane helix</keyword>
<dbReference type="InterPro" id="IPR003593">
    <property type="entry name" value="AAA+_ATPase"/>
</dbReference>
<keyword evidence="4 10" id="KW-0067">ATP-binding</keyword>
<dbReference type="RefSeq" id="WP_308158823.1">
    <property type="nucleotide sequence ID" value="NZ_JAGGMS010000001.1"/>
</dbReference>
<dbReference type="InterPro" id="IPR039421">
    <property type="entry name" value="Type_1_exporter"/>
</dbReference>
<protein>
    <submittedName>
        <fullName evidence="10">ATP-binding cassette subfamily B protein</fullName>
    </submittedName>
</protein>
<dbReference type="EMBL" id="JAGGMS010000001">
    <property type="protein sequence ID" value="MBP2182794.1"/>
    <property type="molecule type" value="Genomic_DNA"/>
</dbReference>
<dbReference type="Pfam" id="PF00005">
    <property type="entry name" value="ABC_tran"/>
    <property type="match status" value="1"/>
</dbReference>
<accession>A0ABS4PTP2</accession>
<dbReference type="SMART" id="SM00382">
    <property type="entry name" value="AAA"/>
    <property type="match status" value="1"/>
</dbReference>
<dbReference type="Gene3D" id="1.20.1560.10">
    <property type="entry name" value="ABC transporter type 1, transmembrane domain"/>
    <property type="match status" value="1"/>
</dbReference>
<dbReference type="InterPro" id="IPR036640">
    <property type="entry name" value="ABC1_TM_sf"/>
</dbReference>
<evidence type="ECO:0000259" key="8">
    <source>
        <dbReference type="PROSITE" id="PS50893"/>
    </source>
</evidence>
<gene>
    <name evidence="10" type="ORF">JOM49_004320</name>
</gene>
<feature type="domain" description="ABC transmembrane type-1" evidence="9">
    <location>
        <begin position="32"/>
        <end position="315"/>
    </location>
</feature>
<dbReference type="SUPFAM" id="SSF52540">
    <property type="entry name" value="P-loop containing nucleoside triphosphate hydrolases"/>
    <property type="match status" value="1"/>
</dbReference>
<dbReference type="SUPFAM" id="SSF90123">
    <property type="entry name" value="ABC transporter transmembrane region"/>
    <property type="match status" value="1"/>
</dbReference>